<gene>
    <name evidence="1" type="primary">rbgA_0</name>
    <name evidence="1" type="ORF">CM83_103059</name>
</gene>
<sequence length="109" mass="11962">RRNRVFVTNTLGTVAKVIVGGCTAATVDGVVPVQRTEDQAVSEEREEIFDIFSVLDEASVHGYVEDANQLRVESVTAQMPSVQQTPTPPHNMEALQGLYTELQKLFSVT</sequence>
<reference evidence="1" key="1">
    <citation type="journal article" date="2014" name="PLoS ONE">
        <title>Transcriptome-Based Identification of ABC Transporters in the Western Tarnished Plant Bug Lygus hesperus.</title>
        <authorList>
            <person name="Hull J.J."/>
            <person name="Chaney K."/>
            <person name="Geib S.M."/>
            <person name="Fabrick J.A."/>
            <person name="Brent C.S."/>
            <person name="Walsh D."/>
            <person name="Lavine L.C."/>
        </authorList>
    </citation>
    <scope>NUCLEOTIDE SEQUENCE</scope>
</reference>
<dbReference type="EMBL" id="GBHO01026125">
    <property type="protein sequence ID" value="JAG17479.1"/>
    <property type="molecule type" value="Transcribed_RNA"/>
</dbReference>
<organism evidence="1">
    <name type="scientific">Lygus hesperus</name>
    <name type="common">Western plant bug</name>
    <dbReference type="NCBI Taxonomy" id="30085"/>
    <lineage>
        <taxon>Eukaryota</taxon>
        <taxon>Metazoa</taxon>
        <taxon>Ecdysozoa</taxon>
        <taxon>Arthropoda</taxon>
        <taxon>Hexapoda</taxon>
        <taxon>Insecta</taxon>
        <taxon>Pterygota</taxon>
        <taxon>Neoptera</taxon>
        <taxon>Paraneoptera</taxon>
        <taxon>Hemiptera</taxon>
        <taxon>Heteroptera</taxon>
        <taxon>Panheteroptera</taxon>
        <taxon>Cimicomorpha</taxon>
        <taxon>Miridae</taxon>
        <taxon>Mirini</taxon>
        <taxon>Lygus</taxon>
    </lineage>
</organism>
<protein>
    <submittedName>
        <fullName evidence="1">Ribosome biogenesis GTPase A</fullName>
    </submittedName>
</protein>
<dbReference type="AlphaFoldDB" id="A0A0A9XBU7"/>
<accession>A0A0A9XBU7</accession>
<name>A0A0A9XBU7_LYGHE</name>
<feature type="non-terminal residue" evidence="1">
    <location>
        <position position="1"/>
    </location>
</feature>
<evidence type="ECO:0000313" key="1">
    <source>
        <dbReference type="EMBL" id="JAG17479.1"/>
    </source>
</evidence>
<proteinExistence type="predicted"/>
<reference evidence="1" key="2">
    <citation type="submission" date="2014-07" db="EMBL/GenBank/DDBJ databases">
        <authorList>
            <person name="Hull J."/>
        </authorList>
    </citation>
    <scope>NUCLEOTIDE SEQUENCE</scope>
</reference>